<accession>A0A917LLW3</accession>
<keyword evidence="2" id="KW-1185">Reference proteome</keyword>
<organism evidence="1 2">
    <name type="scientific">Bizionia arctica</name>
    <dbReference type="NCBI Taxonomy" id="1495645"/>
    <lineage>
        <taxon>Bacteria</taxon>
        <taxon>Pseudomonadati</taxon>
        <taxon>Bacteroidota</taxon>
        <taxon>Flavobacteriia</taxon>
        <taxon>Flavobacteriales</taxon>
        <taxon>Flavobacteriaceae</taxon>
        <taxon>Bizionia</taxon>
    </lineage>
</organism>
<evidence type="ECO:0008006" key="3">
    <source>
        <dbReference type="Google" id="ProtNLM"/>
    </source>
</evidence>
<dbReference type="SUPFAM" id="SSF109854">
    <property type="entry name" value="DinB/YfiT-like putative metalloenzymes"/>
    <property type="match status" value="1"/>
</dbReference>
<evidence type="ECO:0000313" key="1">
    <source>
        <dbReference type="EMBL" id="GGG42602.1"/>
    </source>
</evidence>
<comment type="caution">
    <text evidence="1">The sequence shown here is derived from an EMBL/GenBank/DDBJ whole genome shotgun (WGS) entry which is preliminary data.</text>
</comment>
<gene>
    <name evidence="1" type="ORF">GCM10010976_12630</name>
</gene>
<reference evidence="1" key="2">
    <citation type="submission" date="2020-09" db="EMBL/GenBank/DDBJ databases">
        <authorList>
            <person name="Sun Q."/>
            <person name="Zhou Y."/>
        </authorList>
    </citation>
    <scope>NUCLEOTIDE SEQUENCE</scope>
    <source>
        <strain evidence="1">CGMCC 1.12751</strain>
    </source>
</reference>
<dbReference type="EMBL" id="BMFQ01000002">
    <property type="protein sequence ID" value="GGG42602.1"/>
    <property type="molecule type" value="Genomic_DNA"/>
</dbReference>
<sequence length="167" mass="18826">MSMNIIIQATLRNLENTRNILSFLSNEQLSAASIPPYYSSVGSHIRHILDFYDCILVESVALDLTSRKRNMDVETNCKIALNYYKVVIEKIKALEGTDLNRIVYVTDDLGLGKTEIKYTFSGLLAQATSHTIHHYAIISYIFEGLDIKVLNDSFGYNPTTPKSKSIN</sequence>
<proteinExistence type="predicted"/>
<dbReference type="Gene3D" id="1.20.120.450">
    <property type="entry name" value="dinb family like domain"/>
    <property type="match status" value="1"/>
</dbReference>
<protein>
    <recommendedName>
        <fullName evidence="3">DinB family protein</fullName>
    </recommendedName>
</protein>
<dbReference type="Proteomes" id="UP000625976">
    <property type="component" value="Unassembled WGS sequence"/>
</dbReference>
<name>A0A917LLW3_9FLAO</name>
<reference evidence="1" key="1">
    <citation type="journal article" date="2014" name="Int. J. Syst. Evol. Microbiol.">
        <title>Complete genome sequence of Corynebacterium casei LMG S-19264T (=DSM 44701T), isolated from a smear-ripened cheese.</title>
        <authorList>
            <consortium name="US DOE Joint Genome Institute (JGI-PGF)"/>
            <person name="Walter F."/>
            <person name="Albersmeier A."/>
            <person name="Kalinowski J."/>
            <person name="Ruckert C."/>
        </authorList>
    </citation>
    <scope>NUCLEOTIDE SEQUENCE</scope>
    <source>
        <strain evidence="1">CGMCC 1.12751</strain>
    </source>
</reference>
<dbReference type="InterPro" id="IPR034660">
    <property type="entry name" value="DinB/YfiT-like"/>
</dbReference>
<dbReference type="AlphaFoldDB" id="A0A917LLW3"/>
<evidence type="ECO:0000313" key="2">
    <source>
        <dbReference type="Proteomes" id="UP000625976"/>
    </source>
</evidence>